<evidence type="ECO:0000313" key="5">
    <source>
        <dbReference type="Proteomes" id="UP001250218"/>
    </source>
</evidence>
<dbReference type="PANTHER" id="PTHR37813:SF1">
    <property type="entry name" value="FELS-2 PROPHAGE PROTEIN"/>
    <property type="match status" value="1"/>
</dbReference>
<protein>
    <submittedName>
        <fullName evidence="4">Phage tail tape measure protein</fullName>
    </submittedName>
</protein>
<accession>A0AAW8UCD6</accession>
<proteinExistence type="predicted"/>
<dbReference type="RefSeq" id="WP_311803932.1">
    <property type="nucleotide sequence ID" value="NZ_JARQCL010000003.1"/>
</dbReference>
<sequence length="1352" mass="144845">MADTPLGKMIIEMGFDDSSFSKGITGVNKQLAALKNDLKTSQTSFSTFGKGVDGVKSPMEVLTKSIEAQKRQLDLLKKSYDGSLVDGKASSSTQKYAADISRASAQMAQFKSQLKLAAEEQYKQTSLLPKLSTGFQKVSGGLNSIASVSTPASVAVTAVFAKGIQAATNFNGKMTEIQALLSDGTPASVLSKQMDTLSDKSKQWARQYGIDTSSINDGMEEMIKRGYDFNQTVGAMPAVLDASRASGEDFGTVMSASTAILEQFGLKTEDTASMMKNTQRVTDSLTFVANKTSAGFEDMGIAMEYVGPVAHSLGMNVEQAASAVGLLSNNGIEGEKAGTSLRGALSRLLKPTKQSSAAFEELGINIDEWKKGNIGLPDMLDTIKKHTEGMTDAEKSSLVAKAFGVEAQTGMNVLINQGGDALRNLTKETQNATGYTKKLADQMNNSDKNAFNKAKATLEVLSIDLGQKLLPSIIPVVKEIDNLAGSFEKLSPETQKFIIHMALGAAAIAPTAKALSGLTSILSGVTGGLARIGAKGAGELALRGIATEAEGATAAVAGGGGLSASLSGISPILAGLSPVAVGALGVAGLAGLIIGVSKAVDEAKDRVKFFGQVEVPKETVDKIDDFRGRIDKAKVAMEEFGTGSQNSAQKVKDAINSLSEGTKGDIDKSTKELEDAMKRTGYTADQIAEMKKRGENAKSVVEAAANDISQVYINANKRDEKNRALTVDEQARISSNMQVIFESEADALKITGDKKNTLMKALNGDFNNMSKAQAQQVINDMKGMREQANKEYDQQKADQQKLLDGKIITQDTYNENMAAAEQERVDKLRKYGTAVAQAEEVLRGNLKLGEAGYSQWRTNAENEIRTYTENTGIGLDDLLAKLGDVNKKTADSGNVLAKYAVGMSNDTKKANDAWNTMIFDPKTGEIKTNIPEAIAEALKGKDGWDNMQFILKNANLTTNARFTVAEALIASGQWDKLSPEQKNLVVNNQQGLLAIADSKQNMQIWNEMPDSVKKILGDNKDFLQNKETAQQALTGWNTLPAQTKKLLGDDTDFLSKKGNATGALNSWNSMPENVKKLLGNDADFQNKKGAAASALKAWDAMPENVKKMFADNADVLSKKKGAADAITQWNSLSPKQQKLLAQNLTGDGVSKAQRAIDSLPKEKNTTLTTTHKNIFQEIYEKITKHATGTNYHQGGLAMVNDQKGSLYKELITLPTGQSFIPEGRDVVLNLPRGSSVLKASKTAQLIPKYADGTGGIPVDAKIFRDMRAVQQQLVVNAPGIDNSGQLNVIIELLKLMSGSNNESLIKAIQSLANRPVNAVFDKDEAARALTPSITKQQSIDKSIKDIINGRRR</sequence>
<dbReference type="NCBIfam" id="TIGR01760">
    <property type="entry name" value="tape_meas_TP901"/>
    <property type="match status" value="1"/>
</dbReference>
<keyword evidence="1" id="KW-1188">Viral release from host cell</keyword>
<name>A0AAW8UCD6_9LACT</name>
<organism evidence="4 5">
    <name type="scientific">Lactococcus lactis</name>
    <dbReference type="NCBI Taxonomy" id="1358"/>
    <lineage>
        <taxon>Bacteria</taxon>
        <taxon>Bacillati</taxon>
        <taxon>Bacillota</taxon>
        <taxon>Bacilli</taxon>
        <taxon>Lactobacillales</taxon>
        <taxon>Streptococcaceae</taxon>
        <taxon>Lactococcus</taxon>
    </lineage>
</organism>
<keyword evidence="2" id="KW-0175">Coiled coil</keyword>
<feature type="coiled-coil region" evidence="2">
    <location>
        <begin position="771"/>
        <end position="798"/>
    </location>
</feature>
<evidence type="ECO:0000313" key="4">
    <source>
        <dbReference type="EMBL" id="MDT2944631.1"/>
    </source>
</evidence>
<dbReference type="PANTHER" id="PTHR37813">
    <property type="entry name" value="FELS-2 PROPHAGE PROTEIN"/>
    <property type="match status" value="1"/>
</dbReference>
<evidence type="ECO:0000259" key="3">
    <source>
        <dbReference type="Pfam" id="PF10145"/>
    </source>
</evidence>
<feature type="domain" description="Phage tail tape measure protein" evidence="3">
    <location>
        <begin position="199"/>
        <end position="404"/>
    </location>
</feature>
<feature type="coiled-coil region" evidence="2">
    <location>
        <begin position="59"/>
        <end position="120"/>
    </location>
</feature>
<dbReference type="InterPro" id="IPR010090">
    <property type="entry name" value="Phage_tape_meas"/>
</dbReference>
<dbReference type="Pfam" id="PF10145">
    <property type="entry name" value="PhageMin_Tail"/>
    <property type="match status" value="1"/>
</dbReference>
<comment type="caution">
    <text evidence="4">The sequence shown here is derived from an EMBL/GenBank/DDBJ whole genome shotgun (WGS) entry which is preliminary data.</text>
</comment>
<dbReference type="Proteomes" id="UP001250218">
    <property type="component" value="Unassembled WGS sequence"/>
</dbReference>
<gene>
    <name evidence="4" type="ORF">P7I04_01090</name>
</gene>
<dbReference type="EMBL" id="JARQDL010000001">
    <property type="protein sequence ID" value="MDT2944631.1"/>
    <property type="molecule type" value="Genomic_DNA"/>
</dbReference>
<evidence type="ECO:0000256" key="1">
    <source>
        <dbReference type="ARBA" id="ARBA00022612"/>
    </source>
</evidence>
<reference evidence="4" key="1">
    <citation type="submission" date="2023-03" db="EMBL/GenBank/DDBJ databases">
        <authorList>
            <person name="Shen W."/>
            <person name="Cai J."/>
        </authorList>
    </citation>
    <scope>NUCLEOTIDE SEQUENCE</scope>
    <source>
        <strain evidence="4">Y37</strain>
    </source>
</reference>
<evidence type="ECO:0000256" key="2">
    <source>
        <dbReference type="SAM" id="Coils"/>
    </source>
</evidence>